<comment type="catalytic activity">
    <reaction evidence="7">
        <text>4-imidazolone-5-propanoate + H2O = N-formimidoyl-L-glutamate</text>
        <dbReference type="Rhea" id="RHEA:23660"/>
        <dbReference type="ChEBI" id="CHEBI:15377"/>
        <dbReference type="ChEBI" id="CHEBI:58928"/>
        <dbReference type="ChEBI" id="CHEBI:77893"/>
        <dbReference type="EC" id="3.5.2.7"/>
    </reaction>
</comment>
<feature type="binding site" evidence="7">
    <location>
        <position position="311"/>
    </location>
    <ligand>
        <name>Fe(3+)</name>
        <dbReference type="ChEBI" id="CHEBI:29034"/>
    </ligand>
</feature>
<feature type="binding site" evidence="7">
    <location>
        <position position="138"/>
    </location>
    <ligand>
        <name>4-imidazolone-5-propanoate</name>
        <dbReference type="ChEBI" id="CHEBI:77893"/>
    </ligand>
</feature>
<evidence type="ECO:0000256" key="5">
    <source>
        <dbReference type="ARBA" id="ARBA00022833"/>
    </source>
</evidence>
<feature type="binding site" evidence="7">
    <location>
        <position position="66"/>
    </location>
    <ligand>
        <name>Zn(2+)</name>
        <dbReference type="ChEBI" id="CHEBI:29105"/>
    </ligand>
</feature>
<feature type="binding site" evidence="7">
    <location>
        <position position="75"/>
    </location>
    <ligand>
        <name>4-imidazolone-5-propanoate</name>
        <dbReference type="ChEBI" id="CHEBI:77893"/>
    </ligand>
</feature>
<dbReference type="GO" id="GO:0019557">
    <property type="term" value="P:L-histidine catabolic process to glutamate and formate"/>
    <property type="evidence" value="ECO:0007669"/>
    <property type="project" value="UniProtKB-UniPathway"/>
</dbReference>
<dbReference type="Proteomes" id="UP000281806">
    <property type="component" value="Unassembled WGS sequence"/>
</dbReference>
<feature type="binding site" evidence="7">
    <location>
        <position position="66"/>
    </location>
    <ligand>
        <name>Fe(3+)</name>
        <dbReference type="ChEBI" id="CHEBI:29034"/>
    </ligand>
</feature>
<feature type="binding site" evidence="7">
    <location>
        <position position="313"/>
    </location>
    <ligand>
        <name>N-formimidoyl-L-glutamate</name>
        <dbReference type="ChEBI" id="CHEBI:58928"/>
    </ligand>
</feature>
<evidence type="ECO:0000313" key="9">
    <source>
        <dbReference type="EMBL" id="RMR58283.1"/>
    </source>
</evidence>
<reference evidence="9 10" key="1">
    <citation type="submission" date="2018-08" db="EMBL/GenBank/DDBJ databases">
        <title>Recombination of ecologically and evolutionarily significant loci maintains genetic cohesion in the Pseudomonas syringae species complex.</title>
        <authorList>
            <person name="Dillon M."/>
            <person name="Thakur S."/>
            <person name="Almeida R.N.D."/>
            <person name="Weir B.S."/>
            <person name="Guttman D.S."/>
        </authorList>
    </citation>
    <scope>NUCLEOTIDE SEQUENCE [LARGE SCALE GENOMIC DNA]</scope>
    <source>
        <strain evidence="9 10">ICMP 19198</strain>
    </source>
</reference>
<feature type="binding site" evidence="7">
    <location>
        <position position="236"/>
    </location>
    <ligand>
        <name>Fe(3+)</name>
        <dbReference type="ChEBI" id="CHEBI:29034"/>
    </ligand>
</feature>
<comment type="function">
    <text evidence="7">Catalyzes the hydrolytic cleavage of the carbon-nitrogen bond in imidazolone-5-propanoate to yield N-formimidoyl-L-glutamate. It is the third step in the universal histidine degradation pathway.</text>
</comment>
<evidence type="ECO:0000256" key="6">
    <source>
        <dbReference type="ARBA" id="ARBA00023004"/>
    </source>
</evidence>
<dbReference type="InterPro" id="IPR005920">
    <property type="entry name" value="HutI"/>
</dbReference>
<keyword evidence="5 7" id="KW-0862">Zinc</keyword>
<keyword evidence="2 7" id="KW-0479">Metal-binding</keyword>
<feature type="binding site" evidence="7">
    <location>
        <position position="68"/>
    </location>
    <ligand>
        <name>Fe(3+)</name>
        <dbReference type="ChEBI" id="CHEBI:29034"/>
    </ligand>
</feature>
<evidence type="ECO:0000256" key="1">
    <source>
        <dbReference type="ARBA" id="ARBA00012864"/>
    </source>
</evidence>
<dbReference type="InterPro" id="IPR011059">
    <property type="entry name" value="Metal-dep_hydrolase_composite"/>
</dbReference>
<dbReference type="GO" id="GO:0005737">
    <property type="term" value="C:cytoplasm"/>
    <property type="evidence" value="ECO:0007669"/>
    <property type="project" value="UniProtKB-SubCell"/>
</dbReference>
<feature type="binding site" evidence="7">
    <location>
        <position position="315"/>
    </location>
    <ligand>
        <name>N-formimidoyl-L-glutamate</name>
        <dbReference type="ChEBI" id="CHEBI:58928"/>
    </ligand>
</feature>
<dbReference type="CDD" id="cd01296">
    <property type="entry name" value="Imidazolone-5PH"/>
    <property type="match status" value="1"/>
</dbReference>
<feature type="binding site" evidence="7">
    <location>
        <position position="311"/>
    </location>
    <ligand>
        <name>Zn(2+)</name>
        <dbReference type="ChEBI" id="CHEBI:29105"/>
    </ligand>
</feature>
<feature type="domain" description="Amidohydrolase-related" evidence="8">
    <location>
        <begin position="57"/>
        <end position="374"/>
    </location>
</feature>
<dbReference type="Pfam" id="PF01979">
    <property type="entry name" value="Amidohydro_1"/>
    <property type="match status" value="1"/>
</dbReference>
<dbReference type="NCBIfam" id="TIGR01224">
    <property type="entry name" value="hutI"/>
    <property type="match status" value="1"/>
</dbReference>
<keyword evidence="6 7" id="KW-0408">Iron</keyword>
<feature type="binding site" evidence="7">
    <location>
        <position position="171"/>
    </location>
    <ligand>
        <name>4-imidazolone-5-propanoate</name>
        <dbReference type="ChEBI" id="CHEBI:77893"/>
    </ligand>
</feature>
<feature type="binding site" evidence="7">
    <location>
        <position position="236"/>
    </location>
    <ligand>
        <name>Zn(2+)</name>
        <dbReference type="ChEBI" id="CHEBI:29105"/>
    </ligand>
</feature>
<dbReference type="EC" id="3.5.2.7" evidence="1 7"/>
<keyword evidence="7" id="KW-0963">Cytoplasm</keyword>
<comment type="similarity">
    <text evidence="7">Belongs to the metallo-dependent hydrolases superfamily. HutI family.</text>
</comment>
<comment type="cofactor">
    <cofactor evidence="7">
        <name>Zn(2+)</name>
        <dbReference type="ChEBI" id="CHEBI:29105"/>
    </cofactor>
    <cofactor evidence="7">
        <name>Fe(3+)</name>
        <dbReference type="ChEBI" id="CHEBI:29034"/>
    </cofactor>
    <text evidence="7">Binds 1 zinc or iron ion per subunit.</text>
</comment>
<comment type="caution">
    <text evidence="9">The sequence shown here is derived from an EMBL/GenBank/DDBJ whole genome shotgun (WGS) entry which is preliminary data.</text>
</comment>
<feature type="binding site" evidence="7">
    <location>
        <position position="316"/>
    </location>
    <ligand>
        <name>4-imidazolone-5-propanoate</name>
        <dbReference type="ChEBI" id="CHEBI:77893"/>
    </ligand>
</feature>
<feature type="binding site" evidence="7">
    <location>
        <position position="138"/>
    </location>
    <ligand>
        <name>N-formimidoyl-L-glutamate</name>
        <dbReference type="ChEBI" id="CHEBI:58928"/>
    </ligand>
</feature>
<evidence type="ECO:0000256" key="7">
    <source>
        <dbReference type="HAMAP-Rule" id="MF_00372"/>
    </source>
</evidence>
<evidence type="ECO:0000256" key="2">
    <source>
        <dbReference type="ARBA" id="ARBA00022723"/>
    </source>
</evidence>
<dbReference type="InterPro" id="IPR006680">
    <property type="entry name" value="Amidohydro-rel"/>
</dbReference>
<dbReference type="PANTHER" id="PTHR42752">
    <property type="entry name" value="IMIDAZOLONEPROPIONASE"/>
    <property type="match status" value="1"/>
</dbReference>
<feature type="binding site" evidence="7">
    <location>
        <position position="239"/>
    </location>
    <ligand>
        <name>4-imidazolone-5-propanoate</name>
        <dbReference type="ChEBI" id="CHEBI:77893"/>
    </ligand>
</feature>
<dbReference type="Gene3D" id="2.30.40.10">
    <property type="entry name" value="Urease, subunit C, domain 1"/>
    <property type="match status" value="1"/>
</dbReference>
<dbReference type="InterPro" id="IPR032466">
    <property type="entry name" value="Metal_Hydrolase"/>
</dbReference>
<protein>
    <recommendedName>
        <fullName evidence="1 7">Imidazolonepropionase</fullName>
        <ecNumber evidence="1 7">3.5.2.7</ecNumber>
    </recommendedName>
    <alternativeName>
        <fullName evidence="7">Imidazolone-5-propionate hydrolase</fullName>
    </alternativeName>
</protein>
<evidence type="ECO:0000313" key="10">
    <source>
        <dbReference type="Proteomes" id="UP000281806"/>
    </source>
</evidence>
<feature type="binding site" evidence="7">
    <location>
        <position position="68"/>
    </location>
    <ligand>
        <name>Zn(2+)</name>
        <dbReference type="ChEBI" id="CHEBI:29105"/>
    </ligand>
</feature>
<dbReference type="GO" id="GO:0019556">
    <property type="term" value="P:L-histidine catabolic process to glutamate and formamide"/>
    <property type="evidence" value="ECO:0007669"/>
    <property type="project" value="UniProtKB-UniRule"/>
</dbReference>
<name>A0A7Z6UJ30_PSESF</name>
<comment type="pathway">
    <text evidence="7">Amino-acid degradation; L-histidine degradation into L-glutamate; N-formimidoyl-L-glutamate from L-histidine: step 3/3.</text>
</comment>
<accession>A0A7Z6UJ30</accession>
<dbReference type="RefSeq" id="WP_122258815.1">
    <property type="nucleotide sequence ID" value="NZ_RBRZ01000052.1"/>
</dbReference>
<dbReference type="GO" id="GO:0008270">
    <property type="term" value="F:zinc ion binding"/>
    <property type="evidence" value="ECO:0007669"/>
    <property type="project" value="UniProtKB-UniRule"/>
</dbReference>
<dbReference type="SUPFAM" id="SSF51556">
    <property type="entry name" value="Metallo-dependent hydrolases"/>
    <property type="match status" value="1"/>
</dbReference>
<organism evidence="9 10">
    <name type="scientific">Pseudomonas syringae pv. actinidiae</name>
    <dbReference type="NCBI Taxonomy" id="103796"/>
    <lineage>
        <taxon>Bacteria</taxon>
        <taxon>Pseudomonadati</taxon>
        <taxon>Pseudomonadota</taxon>
        <taxon>Gammaproteobacteria</taxon>
        <taxon>Pseudomonadales</taxon>
        <taxon>Pseudomonadaceae</taxon>
        <taxon>Pseudomonas</taxon>
        <taxon>Pseudomonas syringae</taxon>
    </lineage>
</organism>
<evidence type="ECO:0000259" key="8">
    <source>
        <dbReference type="Pfam" id="PF01979"/>
    </source>
</evidence>
<sequence length="401" mass="43064">MKTLWKHCHIASMAHGKYSIIEDAAIVTSGALIEWIGPETELAEQEHDNCIDLGGAWVTPGLIDCHTHTVFGGNRSGEFEQRLQGVSYAEIAAAGGGIASTVRATRAASEDELYASAERRLRHLLKDGVTTVEMKSGYGLDLENERKILRVIRRLGNTQPVTVRATCLAAHALPPEYADRAADYINHICNDMLPALAAEGLVDAVDAFCEYLAFSPAQVEQVFISAGQLALPVKLHAEQLSSLGGSSLAARYKALSADHLEFMTEDDAVAMAAAGTVAVLLPGAFYFLRETQLPPMEALRKHGVPIAISTDLNPGTSPGLSLRLMLNMACTLFRMTPEEALAGVTFNAAKALGMSATHGSLEVGKVADFVAWDIERPADLAYWLGGDLDKRIVRHGVESSI</sequence>
<dbReference type="HAMAP" id="MF_00372">
    <property type="entry name" value="HutI"/>
    <property type="match status" value="1"/>
</dbReference>
<gene>
    <name evidence="7" type="primary">hutI</name>
    <name evidence="9" type="ORF">ALP83_03039</name>
</gene>
<dbReference type="Gene3D" id="3.20.20.140">
    <property type="entry name" value="Metal-dependent hydrolases"/>
    <property type="match status" value="1"/>
</dbReference>
<comment type="subcellular location">
    <subcellularLocation>
        <location evidence="7">Cytoplasm</location>
    </subcellularLocation>
</comment>
<dbReference type="SUPFAM" id="SSF51338">
    <property type="entry name" value="Composite domain of metallo-dependent hydrolases"/>
    <property type="match status" value="1"/>
</dbReference>
<dbReference type="AlphaFoldDB" id="A0A7Z6UJ30"/>
<evidence type="ECO:0000256" key="3">
    <source>
        <dbReference type="ARBA" id="ARBA00022801"/>
    </source>
</evidence>
<dbReference type="UniPathway" id="UPA00379">
    <property type="reaction ID" value="UER00551"/>
</dbReference>
<keyword evidence="4 7" id="KW-0369">Histidine metabolism</keyword>
<dbReference type="GO" id="GO:0050480">
    <property type="term" value="F:imidazolonepropionase activity"/>
    <property type="evidence" value="ECO:0007669"/>
    <property type="project" value="UniProtKB-UniRule"/>
</dbReference>
<dbReference type="PANTHER" id="PTHR42752:SF1">
    <property type="entry name" value="IMIDAZOLONEPROPIONASE-RELATED"/>
    <property type="match status" value="1"/>
</dbReference>
<dbReference type="GO" id="GO:0005506">
    <property type="term" value="F:iron ion binding"/>
    <property type="evidence" value="ECO:0007669"/>
    <property type="project" value="UniProtKB-UniRule"/>
</dbReference>
<dbReference type="EMBL" id="RBRZ01000052">
    <property type="protein sequence ID" value="RMR58283.1"/>
    <property type="molecule type" value="Genomic_DNA"/>
</dbReference>
<evidence type="ECO:0000256" key="4">
    <source>
        <dbReference type="ARBA" id="ARBA00022808"/>
    </source>
</evidence>
<proteinExistence type="inferred from homology"/>
<keyword evidence="3 7" id="KW-0378">Hydrolase</keyword>
<dbReference type="FunFam" id="3.20.20.140:FF:000007">
    <property type="entry name" value="Imidazolonepropionase"/>
    <property type="match status" value="1"/>
</dbReference>